<feature type="compositionally biased region" description="Polar residues" evidence="1">
    <location>
        <begin position="80"/>
        <end position="98"/>
    </location>
</feature>
<dbReference type="EMBL" id="CCBN010000019">
    <property type="protein sequence ID" value="CDO57196.1"/>
    <property type="molecule type" value="Genomic_DNA"/>
</dbReference>
<proteinExistence type="predicted"/>
<dbReference type="STRING" id="1173061.A0A0J9XIN2"/>
<evidence type="ECO:0000256" key="1">
    <source>
        <dbReference type="SAM" id="MobiDB-lite"/>
    </source>
</evidence>
<comment type="caution">
    <text evidence="2">The sequence shown here is derived from an EMBL/GenBank/DDBJ whole genome shotgun (WGS) entry which is preliminary data.</text>
</comment>
<accession>A0A0J9XIN2</accession>
<name>A0A0J9XIN2_GEOCN</name>
<feature type="compositionally biased region" description="Gly residues" evidence="1">
    <location>
        <begin position="18"/>
        <end position="35"/>
    </location>
</feature>
<evidence type="ECO:0000313" key="2">
    <source>
        <dbReference type="EMBL" id="CDO57196.1"/>
    </source>
</evidence>
<dbReference type="NCBIfam" id="TIGR01571">
    <property type="entry name" value="A_thal_Cys_rich"/>
    <property type="match status" value="1"/>
</dbReference>
<feature type="region of interest" description="Disordered" evidence="1">
    <location>
        <begin position="1"/>
        <end position="126"/>
    </location>
</feature>
<gene>
    <name evidence="2" type="ORF">BN980_GECA19s01308g</name>
</gene>
<evidence type="ECO:0000313" key="3">
    <source>
        <dbReference type="Proteomes" id="UP000242525"/>
    </source>
</evidence>
<dbReference type="PANTHER" id="PTHR15907">
    <property type="entry name" value="DUF614 FAMILY PROTEIN-RELATED"/>
    <property type="match status" value="1"/>
</dbReference>
<keyword evidence="3" id="KW-1185">Reference proteome</keyword>
<sequence>MSDNYDSYNSSSNDYSNSGGGSYSGGGGSYSGGGSTTYNSSPAPVNDEVYQSQSKAARYEQHRQKLASYAVPVHNPDAAPSTNNTETSYTQANPTVNSDPVPENTFSEKRDPDTKGSENNCNDPASVVPPPHYTSNDSPEIIPTPAPATTTQNYSEKVVASAPSAMPQPGAYKPVPQMTVARGPPTKFETGLCDCWGDLNVCCCAFWCSPCLFNRTHAVSENSRMPTLSLEEAEKEWCGVYCVGYYLLAAWTGCGQLFWQGYNRGDLRRQYNLAGTPSNDYLVSCCCSPCALGQEDMEVRRIERARLLEYQNAQQTLAQQNL</sequence>
<dbReference type="Proteomes" id="UP000242525">
    <property type="component" value="Unassembled WGS sequence"/>
</dbReference>
<dbReference type="Pfam" id="PF04749">
    <property type="entry name" value="PLAC8"/>
    <property type="match status" value="1"/>
</dbReference>
<reference evidence="2" key="1">
    <citation type="submission" date="2014-03" db="EMBL/GenBank/DDBJ databases">
        <authorList>
            <person name="Casaregola S."/>
        </authorList>
    </citation>
    <scope>NUCLEOTIDE SEQUENCE [LARGE SCALE GENOMIC DNA]</scope>
    <source>
        <strain evidence="2">CLIB 918</strain>
    </source>
</reference>
<dbReference type="OrthoDB" id="1045822at2759"/>
<feature type="compositionally biased region" description="Basic and acidic residues" evidence="1">
    <location>
        <begin position="106"/>
        <end position="116"/>
    </location>
</feature>
<dbReference type="AlphaFoldDB" id="A0A0J9XIN2"/>
<feature type="compositionally biased region" description="Low complexity" evidence="1">
    <location>
        <begin position="1"/>
        <end position="17"/>
    </location>
</feature>
<protein>
    <submittedName>
        <fullName evidence="2">Uncharacterized protein</fullName>
    </submittedName>
</protein>
<dbReference type="InterPro" id="IPR006461">
    <property type="entry name" value="PLAC_motif_containing"/>
</dbReference>
<organism evidence="2 3">
    <name type="scientific">Geotrichum candidum</name>
    <name type="common">Oospora lactis</name>
    <name type="synonym">Dipodascus geotrichum</name>
    <dbReference type="NCBI Taxonomy" id="1173061"/>
    <lineage>
        <taxon>Eukaryota</taxon>
        <taxon>Fungi</taxon>
        <taxon>Dikarya</taxon>
        <taxon>Ascomycota</taxon>
        <taxon>Saccharomycotina</taxon>
        <taxon>Dipodascomycetes</taxon>
        <taxon>Dipodascales</taxon>
        <taxon>Dipodascaceae</taxon>
        <taxon>Geotrichum</taxon>
    </lineage>
</organism>